<protein>
    <recommendedName>
        <fullName evidence="11">t-SNARE coiled-coil homology domain-containing protein</fullName>
    </recommendedName>
</protein>
<dbReference type="CDD" id="cd21443">
    <property type="entry name" value="SNARE_NTD_STX6_STX10"/>
    <property type="match status" value="1"/>
</dbReference>
<accession>A0ABQ8EUL8</accession>
<keyword evidence="7" id="KW-0333">Golgi apparatus</keyword>
<keyword evidence="6 10" id="KW-1133">Transmembrane helix</keyword>
<reference evidence="12 13" key="1">
    <citation type="submission" date="2021-02" db="EMBL/GenBank/DDBJ databases">
        <title>Variation within the Batrachochytrium salamandrivorans European outbreak.</title>
        <authorList>
            <person name="Kelly M."/>
            <person name="Pasmans F."/>
            <person name="Shea T.P."/>
            <person name="Munoz J.F."/>
            <person name="Carranza S."/>
            <person name="Cuomo C.A."/>
            <person name="Martel A."/>
        </authorList>
    </citation>
    <scope>NUCLEOTIDE SEQUENCE [LARGE SCALE GENOMIC DNA]</scope>
    <source>
        <strain evidence="12 13">AMFP18/2</strain>
    </source>
</reference>
<dbReference type="PROSITE" id="PS50192">
    <property type="entry name" value="T_SNARE"/>
    <property type="match status" value="1"/>
</dbReference>
<dbReference type="InterPro" id="IPR000727">
    <property type="entry name" value="T_SNARE_dom"/>
</dbReference>
<evidence type="ECO:0000256" key="4">
    <source>
        <dbReference type="ARBA" id="ARBA00022692"/>
    </source>
</evidence>
<evidence type="ECO:0000313" key="12">
    <source>
        <dbReference type="EMBL" id="KAH6585495.1"/>
    </source>
</evidence>
<evidence type="ECO:0000256" key="1">
    <source>
        <dbReference type="ARBA" id="ARBA00004409"/>
    </source>
</evidence>
<proteinExistence type="inferred from homology"/>
<feature type="compositionally biased region" description="Basic and acidic residues" evidence="9">
    <location>
        <begin position="172"/>
        <end position="193"/>
    </location>
</feature>
<dbReference type="InterPro" id="IPR015260">
    <property type="entry name" value="Syntaxin-6/10/61_N"/>
</dbReference>
<keyword evidence="13" id="KW-1185">Reference proteome</keyword>
<evidence type="ECO:0000256" key="2">
    <source>
        <dbReference type="ARBA" id="ARBA00009063"/>
    </source>
</evidence>
<dbReference type="InterPro" id="IPR010989">
    <property type="entry name" value="SNARE"/>
</dbReference>
<keyword evidence="4 10" id="KW-0812">Transmembrane</keyword>
<feature type="region of interest" description="Disordered" evidence="9">
    <location>
        <begin position="141"/>
        <end position="205"/>
    </location>
</feature>
<keyword evidence="5" id="KW-0653">Protein transport</keyword>
<keyword evidence="8 10" id="KW-0472">Membrane</keyword>
<organism evidence="12 13">
    <name type="scientific">Batrachochytrium salamandrivorans</name>
    <dbReference type="NCBI Taxonomy" id="1357716"/>
    <lineage>
        <taxon>Eukaryota</taxon>
        <taxon>Fungi</taxon>
        <taxon>Fungi incertae sedis</taxon>
        <taxon>Chytridiomycota</taxon>
        <taxon>Chytridiomycota incertae sedis</taxon>
        <taxon>Chytridiomycetes</taxon>
        <taxon>Rhizophydiales</taxon>
        <taxon>Rhizophydiales incertae sedis</taxon>
        <taxon>Batrachochytrium</taxon>
    </lineage>
</organism>
<comment type="caution">
    <text evidence="12">The sequence shown here is derived from an EMBL/GenBank/DDBJ whole genome shotgun (WGS) entry which is preliminary data.</text>
</comment>
<dbReference type="CDD" id="cd15851">
    <property type="entry name" value="SNARE_Syntaxin6"/>
    <property type="match status" value="1"/>
</dbReference>
<comment type="similarity">
    <text evidence="2">Belongs to the syntaxin family.</text>
</comment>
<dbReference type="Gene3D" id="1.20.5.110">
    <property type="match status" value="1"/>
</dbReference>
<sequence>MSCVMKSKYYKRRFTLRNSCKFLPADKSIPACLSTVTYTCFYLGSSSSWVGLTMSDDPFYVVKREVEQSLAQVSVLYQTWKQHLTGNTLPEPELNKQGADIRDILRNIIVQGNPARFKLDRAQIDSRKQFVLESRRGIEDMRSNVNNPGAARMGGASGMRESLLGSGKKRTDKYGRSEEEYKMSNQRFVEREQSQQQSLMREQDEQMDDVAVTVGNLREVARVMGDELDDQTRLLGEVEIQVDSTQNKLADGMKRMQDFIRANSDSRQQYCIAVLVVILVILLVLVISF</sequence>
<evidence type="ECO:0000256" key="9">
    <source>
        <dbReference type="SAM" id="MobiDB-lite"/>
    </source>
</evidence>
<feature type="compositionally biased region" description="Low complexity" evidence="9">
    <location>
        <begin position="149"/>
        <end position="160"/>
    </location>
</feature>
<dbReference type="SUPFAM" id="SSF47661">
    <property type="entry name" value="t-snare proteins"/>
    <property type="match status" value="1"/>
</dbReference>
<evidence type="ECO:0000256" key="7">
    <source>
        <dbReference type="ARBA" id="ARBA00023034"/>
    </source>
</evidence>
<dbReference type="Proteomes" id="UP001648503">
    <property type="component" value="Unassembled WGS sequence"/>
</dbReference>
<keyword evidence="3" id="KW-0813">Transport</keyword>
<dbReference type="SMART" id="SM00397">
    <property type="entry name" value="t_SNARE"/>
    <property type="match status" value="1"/>
</dbReference>
<dbReference type="Gene3D" id="1.20.58.90">
    <property type="match status" value="1"/>
</dbReference>
<evidence type="ECO:0000256" key="6">
    <source>
        <dbReference type="ARBA" id="ARBA00022989"/>
    </source>
</evidence>
<feature type="domain" description="T-SNARE coiled-coil homology" evidence="11">
    <location>
        <begin position="197"/>
        <end position="259"/>
    </location>
</feature>
<evidence type="ECO:0000256" key="8">
    <source>
        <dbReference type="ARBA" id="ARBA00023136"/>
    </source>
</evidence>
<evidence type="ECO:0000256" key="3">
    <source>
        <dbReference type="ARBA" id="ARBA00022448"/>
    </source>
</evidence>
<evidence type="ECO:0000256" key="5">
    <source>
        <dbReference type="ARBA" id="ARBA00022927"/>
    </source>
</evidence>
<dbReference type="SUPFAM" id="SSF58038">
    <property type="entry name" value="SNARE fusion complex"/>
    <property type="match status" value="1"/>
</dbReference>
<dbReference type="PANTHER" id="PTHR12791">
    <property type="entry name" value="GOLGI SNARE BET1-RELATED"/>
    <property type="match status" value="1"/>
</dbReference>
<evidence type="ECO:0000256" key="10">
    <source>
        <dbReference type="SAM" id="Phobius"/>
    </source>
</evidence>
<comment type="subcellular location">
    <subcellularLocation>
        <location evidence="1">Golgi apparatus membrane</location>
        <topology evidence="1">Single-pass type IV membrane protein</topology>
    </subcellularLocation>
</comment>
<dbReference type="Pfam" id="PF09177">
    <property type="entry name" value="STX6_10_61_N"/>
    <property type="match status" value="1"/>
</dbReference>
<evidence type="ECO:0000313" key="13">
    <source>
        <dbReference type="Proteomes" id="UP001648503"/>
    </source>
</evidence>
<evidence type="ECO:0000259" key="11">
    <source>
        <dbReference type="PROSITE" id="PS50192"/>
    </source>
</evidence>
<dbReference type="EMBL" id="JAFCIX010000580">
    <property type="protein sequence ID" value="KAH6585495.1"/>
    <property type="molecule type" value="Genomic_DNA"/>
</dbReference>
<gene>
    <name evidence="12" type="ORF">BASA50_001104</name>
</gene>
<name>A0ABQ8EUL8_9FUNG</name>
<feature type="transmembrane region" description="Helical" evidence="10">
    <location>
        <begin position="270"/>
        <end position="288"/>
    </location>
</feature>